<dbReference type="Gene3D" id="1.10.10.10">
    <property type="entry name" value="Winged helix-like DNA-binding domain superfamily/Winged helix DNA-binding domain"/>
    <property type="match status" value="1"/>
</dbReference>
<evidence type="ECO:0000256" key="3">
    <source>
        <dbReference type="ARBA" id="ARBA00023163"/>
    </source>
</evidence>
<dbReference type="PANTHER" id="PTHR33154:SF33">
    <property type="entry name" value="TRANSCRIPTIONAL REPRESSOR SDPR"/>
    <property type="match status" value="1"/>
</dbReference>
<dbReference type="InterPro" id="IPR001845">
    <property type="entry name" value="HTH_ArsR_DNA-bd_dom"/>
</dbReference>
<evidence type="ECO:0000256" key="2">
    <source>
        <dbReference type="ARBA" id="ARBA00023125"/>
    </source>
</evidence>
<dbReference type="CDD" id="cd00090">
    <property type="entry name" value="HTH_ARSR"/>
    <property type="match status" value="1"/>
</dbReference>
<evidence type="ECO:0000256" key="1">
    <source>
        <dbReference type="ARBA" id="ARBA00023015"/>
    </source>
</evidence>
<dbReference type="PROSITE" id="PS50987">
    <property type="entry name" value="HTH_ARSR_2"/>
    <property type="match status" value="1"/>
</dbReference>
<dbReference type="STRING" id="1341695.BBOMB_1129"/>
<dbReference type="InterPro" id="IPR011991">
    <property type="entry name" value="ArsR-like_HTH"/>
</dbReference>
<keyword evidence="3" id="KW-0804">Transcription</keyword>
<comment type="caution">
    <text evidence="5">The sequence shown here is derived from an EMBL/GenBank/DDBJ whole genome shotgun (WGS) entry which is preliminary data.</text>
</comment>
<dbReference type="SUPFAM" id="SSF46785">
    <property type="entry name" value="Winged helix' DNA-binding domain"/>
    <property type="match status" value="1"/>
</dbReference>
<dbReference type="Proteomes" id="UP000028730">
    <property type="component" value="Unassembled WGS sequence"/>
</dbReference>
<evidence type="ECO:0000259" key="4">
    <source>
        <dbReference type="PROSITE" id="PS50987"/>
    </source>
</evidence>
<accession>A0A080N3J8</accession>
<dbReference type="EMBL" id="ATLK01000001">
    <property type="protein sequence ID" value="KFF31737.1"/>
    <property type="molecule type" value="Genomic_DNA"/>
</dbReference>
<dbReference type="PANTHER" id="PTHR33154">
    <property type="entry name" value="TRANSCRIPTIONAL REGULATOR, ARSR FAMILY"/>
    <property type="match status" value="1"/>
</dbReference>
<dbReference type="InterPro" id="IPR051081">
    <property type="entry name" value="HTH_MetalResp_TranReg"/>
</dbReference>
<keyword evidence="2" id="KW-0238">DNA-binding</keyword>
<evidence type="ECO:0000313" key="5">
    <source>
        <dbReference type="EMBL" id="KFF31737.1"/>
    </source>
</evidence>
<dbReference type="GO" id="GO:0003700">
    <property type="term" value="F:DNA-binding transcription factor activity"/>
    <property type="evidence" value="ECO:0007669"/>
    <property type="project" value="InterPro"/>
</dbReference>
<dbReference type="SMART" id="SM00418">
    <property type="entry name" value="HTH_ARSR"/>
    <property type="match status" value="1"/>
</dbReference>
<reference evidence="5 6" key="1">
    <citation type="journal article" date="2014" name="Appl. Environ. Microbiol.">
        <title>Genomic encyclopedia of type strains of the genus Bifidobacterium.</title>
        <authorList>
            <person name="Milani C."/>
            <person name="Lugli G.A."/>
            <person name="Duranti S."/>
            <person name="Turroni F."/>
            <person name="Bottacini F."/>
            <person name="Mangifesta M."/>
            <person name="Sanchez B."/>
            <person name="Viappiani A."/>
            <person name="Mancabelli L."/>
            <person name="Taminiau B."/>
            <person name="Delcenserie V."/>
            <person name="Barrangou R."/>
            <person name="Margolles A."/>
            <person name="van Sinderen D."/>
            <person name="Ventura M."/>
        </authorList>
    </citation>
    <scope>NUCLEOTIDE SEQUENCE [LARGE SCALE GENOMIC DNA]</scope>
    <source>
        <strain evidence="5 6">DSM 19703</strain>
    </source>
</reference>
<name>A0A080N3J8_9BIFI</name>
<gene>
    <name evidence="5" type="ORF">BBOMB_1129</name>
</gene>
<dbReference type="OrthoDB" id="9806976at2"/>
<organism evidence="5 6">
    <name type="scientific">Bifidobacterium bombi DSM 19703</name>
    <dbReference type="NCBI Taxonomy" id="1341695"/>
    <lineage>
        <taxon>Bacteria</taxon>
        <taxon>Bacillati</taxon>
        <taxon>Actinomycetota</taxon>
        <taxon>Actinomycetes</taxon>
        <taxon>Bifidobacteriales</taxon>
        <taxon>Bifidobacteriaceae</taxon>
        <taxon>Bifidobacterium</taxon>
    </lineage>
</organism>
<dbReference type="AlphaFoldDB" id="A0A080N3J8"/>
<dbReference type="Pfam" id="PF01022">
    <property type="entry name" value="HTH_5"/>
    <property type="match status" value="1"/>
</dbReference>
<sequence length="99" mass="10871">MGVQTTLEALNDSARRRIIELLRTQTMSAGDLAEAVDLAPSRLSYHLNKLKAAGLVSGTRRGTTIYYESNLTVLDDTIVWLKGLQKREDASGSDDTENC</sequence>
<dbReference type="PRINTS" id="PR00778">
    <property type="entry name" value="HTHARSR"/>
</dbReference>
<dbReference type="InterPro" id="IPR036388">
    <property type="entry name" value="WH-like_DNA-bd_sf"/>
</dbReference>
<evidence type="ECO:0000313" key="6">
    <source>
        <dbReference type="Proteomes" id="UP000028730"/>
    </source>
</evidence>
<keyword evidence="1" id="KW-0805">Transcription regulation</keyword>
<protein>
    <submittedName>
        <fullName evidence="5">Transcriptional regulator, ArsR family</fullName>
    </submittedName>
</protein>
<dbReference type="RefSeq" id="WP_044087439.1">
    <property type="nucleotide sequence ID" value="NZ_ATLK01000001.1"/>
</dbReference>
<dbReference type="NCBIfam" id="NF033788">
    <property type="entry name" value="HTH_metalloreg"/>
    <property type="match status" value="1"/>
</dbReference>
<dbReference type="InterPro" id="IPR036390">
    <property type="entry name" value="WH_DNA-bd_sf"/>
</dbReference>
<keyword evidence="6" id="KW-1185">Reference proteome</keyword>
<feature type="domain" description="HTH arsR-type" evidence="4">
    <location>
        <begin position="1"/>
        <end position="89"/>
    </location>
</feature>
<dbReference type="GO" id="GO:0003677">
    <property type="term" value="F:DNA binding"/>
    <property type="evidence" value="ECO:0007669"/>
    <property type="project" value="UniProtKB-KW"/>
</dbReference>
<proteinExistence type="predicted"/>
<dbReference type="eggNOG" id="COG0640">
    <property type="taxonomic scope" value="Bacteria"/>
</dbReference>